<keyword evidence="1" id="KW-0812">Transmembrane</keyword>
<reference evidence="2" key="2">
    <citation type="submission" date="2023-06" db="EMBL/GenBank/DDBJ databases">
        <authorList>
            <consortium name="Lawrence Berkeley National Laboratory"/>
            <person name="Haridas S."/>
            <person name="Hensen N."/>
            <person name="Bonometti L."/>
            <person name="Westerberg I."/>
            <person name="Brannstrom I.O."/>
            <person name="Guillou S."/>
            <person name="Cros-Aarteil S."/>
            <person name="Calhoun S."/>
            <person name="Kuo A."/>
            <person name="Mondo S."/>
            <person name="Pangilinan J."/>
            <person name="Riley R."/>
            <person name="Labutti K."/>
            <person name="Andreopoulos B."/>
            <person name="Lipzen A."/>
            <person name="Chen C."/>
            <person name="Yanf M."/>
            <person name="Daum C."/>
            <person name="Ng V."/>
            <person name="Clum A."/>
            <person name="Steindorff A."/>
            <person name="Ohm R."/>
            <person name="Martin F."/>
            <person name="Silar P."/>
            <person name="Natvig D."/>
            <person name="Lalanne C."/>
            <person name="Gautier V."/>
            <person name="Ament-Velasquez S.L."/>
            <person name="Kruys A."/>
            <person name="Hutchinson M.I."/>
            <person name="Powell A.J."/>
            <person name="Barry K."/>
            <person name="Miller A.N."/>
            <person name="Grigoriev I.V."/>
            <person name="Debuchy R."/>
            <person name="Gladieux P."/>
            <person name="Thoren M.H."/>
            <person name="Johannesson H."/>
        </authorList>
    </citation>
    <scope>NUCLEOTIDE SEQUENCE</scope>
    <source>
        <strain evidence="2">CBS 314.62</strain>
    </source>
</reference>
<keyword evidence="1" id="KW-1133">Transmembrane helix</keyword>
<feature type="transmembrane region" description="Helical" evidence="1">
    <location>
        <begin position="127"/>
        <end position="146"/>
    </location>
</feature>
<evidence type="ECO:0000313" key="3">
    <source>
        <dbReference type="Proteomes" id="UP001270362"/>
    </source>
</evidence>
<dbReference type="EMBL" id="JAULSO010000002">
    <property type="protein sequence ID" value="KAK3687490.1"/>
    <property type="molecule type" value="Genomic_DNA"/>
</dbReference>
<gene>
    <name evidence="2" type="ORF">B0T22DRAFT_130042</name>
</gene>
<accession>A0AAE0X7M0</accession>
<proteinExistence type="predicted"/>
<dbReference type="AlphaFoldDB" id="A0AAE0X7M0"/>
<protein>
    <submittedName>
        <fullName evidence="2">Uncharacterized protein</fullName>
    </submittedName>
</protein>
<sequence>MVVHDGLPCPPCLPCPHSTAAENNGATPAASGQVVWKPVSRLPLCLRPRVTRPGPAAAAAAALFKELTAQPIGFGTVWNAKSGMRWILPLLLLVLLLLLSPLCPWTYTAGRWMDGWTSESMANWLAGWLAVHSDILTGTAAAAVPLRRSASASVCICVGLHLRRPSAPHPPSSSSRFQTRDLPLLFYAFLSLGSNDALLLL</sequence>
<name>A0AAE0X7M0_9PEZI</name>
<keyword evidence="3" id="KW-1185">Reference proteome</keyword>
<evidence type="ECO:0000313" key="2">
    <source>
        <dbReference type="EMBL" id="KAK3687490.1"/>
    </source>
</evidence>
<dbReference type="Proteomes" id="UP001270362">
    <property type="component" value="Unassembled WGS sequence"/>
</dbReference>
<keyword evidence="1" id="KW-0472">Membrane</keyword>
<comment type="caution">
    <text evidence="2">The sequence shown here is derived from an EMBL/GenBank/DDBJ whole genome shotgun (WGS) entry which is preliminary data.</text>
</comment>
<organism evidence="2 3">
    <name type="scientific">Podospora appendiculata</name>
    <dbReference type="NCBI Taxonomy" id="314037"/>
    <lineage>
        <taxon>Eukaryota</taxon>
        <taxon>Fungi</taxon>
        <taxon>Dikarya</taxon>
        <taxon>Ascomycota</taxon>
        <taxon>Pezizomycotina</taxon>
        <taxon>Sordariomycetes</taxon>
        <taxon>Sordariomycetidae</taxon>
        <taxon>Sordariales</taxon>
        <taxon>Podosporaceae</taxon>
        <taxon>Podospora</taxon>
    </lineage>
</organism>
<evidence type="ECO:0000256" key="1">
    <source>
        <dbReference type="SAM" id="Phobius"/>
    </source>
</evidence>
<reference evidence="2" key="1">
    <citation type="journal article" date="2023" name="Mol. Phylogenet. Evol.">
        <title>Genome-scale phylogeny and comparative genomics of the fungal order Sordariales.</title>
        <authorList>
            <person name="Hensen N."/>
            <person name="Bonometti L."/>
            <person name="Westerberg I."/>
            <person name="Brannstrom I.O."/>
            <person name="Guillou S."/>
            <person name="Cros-Aarteil S."/>
            <person name="Calhoun S."/>
            <person name="Haridas S."/>
            <person name="Kuo A."/>
            <person name="Mondo S."/>
            <person name="Pangilinan J."/>
            <person name="Riley R."/>
            <person name="LaButti K."/>
            <person name="Andreopoulos B."/>
            <person name="Lipzen A."/>
            <person name="Chen C."/>
            <person name="Yan M."/>
            <person name="Daum C."/>
            <person name="Ng V."/>
            <person name="Clum A."/>
            <person name="Steindorff A."/>
            <person name="Ohm R.A."/>
            <person name="Martin F."/>
            <person name="Silar P."/>
            <person name="Natvig D.O."/>
            <person name="Lalanne C."/>
            <person name="Gautier V."/>
            <person name="Ament-Velasquez S.L."/>
            <person name="Kruys A."/>
            <person name="Hutchinson M.I."/>
            <person name="Powell A.J."/>
            <person name="Barry K."/>
            <person name="Miller A.N."/>
            <person name="Grigoriev I.V."/>
            <person name="Debuchy R."/>
            <person name="Gladieux P."/>
            <person name="Hiltunen Thoren M."/>
            <person name="Johannesson H."/>
        </authorList>
    </citation>
    <scope>NUCLEOTIDE SEQUENCE</scope>
    <source>
        <strain evidence="2">CBS 314.62</strain>
    </source>
</reference>
<feature type="transmembrane region" description="Helical" evidence="1">
    <location>
        <begin position="86"/>
        <end position="107"/>
    </location>
</feature>